<reference evidence="1 2" key="1">
    <citation type="submission" date="2020-08" db="EMBL/GenBank/DDBJ databases">
        <authorList>
            <person name="Koutsovoulos G."/>
            <person name="Danchin GJ E."/>
        </authorList>
    </citation>
    <scope>NUCLEOTIDE SEQUENCE [LARGE SCALE GENOMIC DNA]</scope>
</reference>
<name>A0A6V7TJ04_MELEN</name>
<protein>
    <submittedName>
        <fullName evidence="1">Uncharacterized protein</fullName>
    </submittedName>
</protein>
<dbReference type="AlphaFoldDB" id="A0A6V7TJ04"/>
<organism evidence="1 2">
    <name type="scientific">Meloidogyne enterolobii</name>
    <name type="common">Root-knot nematode worm</name>
    <name type="synonym">Meloidogyne mayaguensis</name>
    <dbReference type="NCBI Taxonomy" id="390850"/>
    <lineage>
        <taxon>Eukaryota</taxon>
        <taxon>Metazoa</taxon>
        <taxon>Ecdysozoa</taxon>
        <taxon>Nematoda</taxon>
        <taxon>Chromadorea</taxon>
        <taxon>Rhabditida</taxon>
        <taxon>Tylenchina</taxon>
        <taxon>Tylenchomorpha</taxon>
        <taxon>Tylenchoidea</taxon>
        <taxon>Meloidogynidae</taxon>
        <taxon>Meloidogyninae</taxon>
        <taxon>Meloidogyne</taxon>
    </lineage>
</organism>
<gene>
    <name evidence="1" type="ORF">MENT_LOCUS110</name>
</gene>
<accession>A0A6V7TJ04</accession>
<dbReference type="EMBL" id="CAJEWN010000001">
    <property type="protein sequence ID" value="CAD2122292.1"/>
    <property type="molecule type" value="Genomic_DNA"/>
</dbReference>
<sequence length="80" mass="9385">MPLHTSIKNREKYSYDGYCYVKDKESAIRSNVAQITGANQKQCDTRSFYCRFRFAVLGYRYELGTVIEYLRGISHNFKIA</sequence>
<evidence type="ECO:0000313" key="1">
    <source>
        <dbReference type="EMBL" id="CAD2122292.1"/>
    </source>
</evidence>
<comment type="caution">
    <text evidence="1">The sequence shown here is derived from an EMBL/GenBank/DDBJ whole genome shotgun (WGS) entry which is preliminary data.</text>
</comment>
<evidence type="ECO:0000313" key="2">
    <source>
        <dbReference type="Proteomes" id="UP000580250"/>
    </source>
</evidence>
<proteinExistence type="predicted"/>
<dbReference type="Proteomes" id="UP000580250">
    <property type="component" value="Unassembled WGS sequence"/>
</dbReference>